<keyword evidence="3 7" id="KW-0812">Transmembrane</keyword>
<evidence type="ECO:0000256" key="3">
    <source>
        <dbReference type="ARBA" id="ARBA00022692"/>
    </source>
</evidence>
<keyword evidence="2" id="KW-1003">Cell membrane</keyword>
<dbReference type="RefSeq" id="WP_353864925.1">
    <property type="nucleotide sequence ID" value="NZ_CP088295.1"/>
</dbReference>
<dbReference type="InterPro" id="IPR050545">
    <property type="entry name" value="Mycobact_MmpL"/>
</dbReference>
<feature type="region of interest" description="Disordered" evidence="6">
    <location>
        <begin position="141"/>
        <end position="164"/>
    </location>
</feature>
<evidence type="ECO:0000256" key="4">
    <source>
        <dbReference type="ARBA" id="ARBA00022989"/>
    </source>
</evidence>
<evidence type="ECO:0000259" key="8">
    <source>
        <dbReference type="Pfam" id="PF03176"/>
    </source>
</evidence>
<evidence type="ECO:0000256" key="6">
    <source>
        <dbReference type="SAM" id="MobiDB-lite"/>
    </source>
</evidence>
<reference evidence="10" key="1">
    <citation type="submission" date="2021-11" db="EMBL/GenBank/DDBJ databases">
        <title>Cultivation dependent microbiological survey of springs from the worlds oldest radium mine currently devoted to the extraction of radon-saturated water.</title>
        <authorList>
            <person name="Kapinusova G."/>
            <person name="Smrhova T."/>
            <person name="Strejcek M."/>
            <person name="Suman J."/>
            <person name="Jani K."/>
            <person name="Pajer P."/>
            <person name="Uhlik O."/>
        </authorList>
    </citation>
    <scope>NUCLEOTIDE SEQUENCE [LARGE SCALE GENOMIC DNA]</scope>
    <source>
        <strain evidence="10">J379</strain>
    </source>
</reference>
<feature type="transmembrane region" description="Helical" evidence="7">
    <location>
        <begin position="581"/>
        <end position="606"/>
    </location>
</feature>
<accession>A0ABY5PIJ5</accession>
<protein>
    <submittedName>
        <fullName evidence="9">MMPL family transporter</fullName>
    </submittedName>
</protein>
<dbReference type="PANTHER" id="PTHR33406">
    <property type="entry name" value="MEMBRANE PROTEIN MJ1562-RELATED"/>
    <property type="match status" value="1"/>
</dbReference>
<evidence type="ECO:0000313" key="9">
    <source>
        <dbReference type="EMBL" id="UUY04442.1"/>
    </source>
</evidence>
<evidence type="ECO:0000256" key="2">
    <source>
        <dbReference type="ARBA" id="ARBA00022475"/>
    </source>
</evidence>
<feature type="transmembrane region" description="Helical" evidence="7">
    <location>
        <begin position="522"/>
        <end position="541"/>
    </location>
</feature>
<dbReference type="EMBL" id="CP088295">
    <property type="protein sequence ID" value="UUY04442.1"/>
    <property type="molecule type" value="Genomic_DNA"/>
</dbReference>
<evidence type="ECO:0000256" key="1">
    <source>
        <dbReference type="ARBA" id="ARBA00004651"/>
    </source>
</evidence>
<evidence type="ECO:0000313" key="10">
    <source>
        <dbReference type="Proteomes" id="UP001058860"/>
    </source>
</evidence>
<proteinExistence type="predicted"/>
<feature type="transmembrane region" description="Helical" evidence="7">
    <location>
        <begin position="656"/>
        <end position="678"/>
    </location>
</feature>
<gene>
    <name evidence="9" type="ORF">LRS13_02600</name>
</gene>
<dbReference type="SUPFAM" id="SSF58104">
    <property type="entry name" value="Methyl-accepting chemotaxis protein (MCP) signaling domain"/>
    <property type="match status" value="1"/>
</dbReference>
<feature type="transmembrane region" description="Helical" evidence="7">
    <location>
        <begin position="627"/>
        <end position="650"/>
    </location>
</feature>
<keyword evidence="5 7" id="KW-0472">Membrane</keyword>
<keyword evidence="10" id="KW-1185">Reference proteome</keyword>
<keyword evidence="4 7" id="KW-1133">Transmembrane helix</keyword>
<organism evidence="9 10">
    <name type="scientific">Svornostia abyssi</name>
    <dbReference type="NCBI Taxonomy" id="2898438"/>
    <lineage>
        <taxon>Bacteria</taxon>
        <taxon>Bacillati</taxon>
        <taxon>Actinomycetota</taxon>
        <taxon>Thermoleophilia</taxon>
        <taxon>Solirubrobacterales</taxon>
        <taxon>Baekduiaceae</taxon>
        <taxon>Svornostia</taxon>
    </lineage>
</organism>
<name>A0ABY5PIJ5_9ACTN</name>
<evidence type="ECO:0000256" key="5">
    <source>
        <dbReference type="ARBA" id="ARBA00023136"/>
    </source>
</evidence>
<evidence type="ECO:0000256" key="7">
    <source>
        <dbReference type="SAM" id="Phobius"/>
    </source>
</evidence>
<feature type="domain" description="Membrane transport protein MMPL" evidence="8">
    <location>
        <begin position="462"/>
        <end position="698"/>
    </location>
</feature>
<comment type="subcellular location">
    <subcellularLocation>
        <location evidence="1">Cell membrane</location>
        <topology evidence="1">Multi-pass membrane protein</topology>
    </subcellularLocation>
</comment>
<dbReference type="Gene3D" id="1.20.120.330">
    <property type="entry name" value="Nucleotidyltransferases domain 2"/>
    <property type="match status" value="1"/>
</dbReference>
<dbReference type="Pfam" id="PF03176">
    <property type="entry name" value="MMPL"/>
    <property type="match status" value="1"/>
</dbReference>
<dbReference type="PANTHER" id="PTHR33406:SF13">
    <property type="entry name" value="MEMBRANE PROTEIN YDFJ"/>
    <property type="match status" value="1"/>
</dbReference>
<dbReference type="NCBIfam" id="TIGR03057">
    <property type="entry name" value="xxxLxxG_by_4"/>
    <property type="match status" value="3"/>
</dbReference>
<dbReference type="Gene3D" id="1.20.1640.10">
    <property type="entry name" value="Multidrug efflux transporter AcrB transmembrane domain"/>
    <property type="match status" value="1"/>
</dbReference>
<dbReference type="InterPro" id="IPR023908">
    <property type="entry name" value="xxxLxxG_rpt"/>
</dbReference>
<dbReference type="InterPro" id="IPR004869">
    <property type="entry name" value="MMPL_dom"/>
</dbReference>
<dbReference type="SUPFAM" id="SSF82866">
    <property type="entry name" value="Multidrug efflux transporter AcrB transmembrane domain"/>
    <property type="match status" value="1"/>
</dbReference>
<sequence length="715" mass="71393">MVLALPALNIKTGPPSVDLLPADNSARLAFERIGVVMGPGWATPYNMLVVSEGNPITTRKTLAQLDKLQADIAKDPAVASVIGPGAIAATSGELAVLPRKLRESTKLLKGGKKDLGRLEAGLGQAGAGASQLKAGLGEAAGGAGQLQSGSGQAQSGAGQLEGGLGKARSGAEQISNGLNAALAASRKLRDGSAAALSGSEKIAGGLGQAVTPVKEGAPVVRKMADDIAASTQAVSGAAAATQQTSEQLDQASAQLQAIPGVKDDPNYQAAVASVASAKTSAASASSSLSTATSQLQGAAGVADAFAGQVATLSTGLQQLYAGSTALEQGIGQLKDGNTQLAAGIDKLAGGGEDLTTGVTALRDGAGELESGLGQLTSGAGELESGLSAGSGPTGQLVSGLGQLEAGVSKFRGDLPSPTDLERLQRDSPGLFNSGYFVLAALSGALPDDRNQATFAVNLEKGGSAGQIVVVSKEESAAPSTQELGERLRDEADAFAASTGLQVAVGGPAGNLSDFTSETTSRIWPVIAGVAIAVALLLMLLLRAIALPLFAVVWDLLAAGATFGVLTVLYSGDDPLLGGPGYIDPMTVIGVFAAVFGVSMVYEVALLERARERFVESGDPDESLRAGLDHTAGAATGAALAMVAAAVPFAVSDLSSVRQFGIGLAVVVLLDALIVRPVLLPASAELLGRLGWWPTGRHAAPPKPTEQPKPGISAPA</sequence>
<feature type="compositionally biased region" description="Low complexity" evidence="6">
    <location>
        <begin position="145"/>
        <end position="158"/>
    </location>
</feature>
<feature type="transmembrane region" description="Helical" evidence="7">
    <location>
        <begin position="548"/>
        <end position="569"/>
    </location>
</feature>
<dbReference type="Proteomes" id="UP001058860">
    <property type="component" value="Chromosome"/>
</dbReference>